<dbReference type="GO" id="GO:0005739">
    <property type="term" value="C:mitochondrion"/>
    <property type="evidence" value="ECO:0007669"/>
    <property type="project" value="UniProtKB-ARBA"/>
</dbReference>
<dbReference type="InterPro" id="IPR004860">
    <property type="entry name" value="LAGLIDADG_dom"/>
</dbReference>
<protein>
    <submittedName>
        <fullName evidence="2">LAGLIDADG endonuclease</fullName>
    </submittedName>
</protein>
<proteinExistence type="predicted"/>
<evidence type="ECO:0000313" key="2">
    <source>
        <dbReference type="EMBL" id="AOR81963.1"/>
    </source>
</evidence>
<geneLocation type="mitochondrion" evidence="2"/>
<feature type="domain" description="Homing endonuclease LAGLIDADG" evidence="1">
    <location>
        <begin position="193"/>
        <end position="286"/>
    </location>
</feature>
<dbReference type="Gene3D" id="3.10.28.10">
    <property type="entry name" value="Homing endonucleases"/>
    <property type="match status" value="2"/>
</dbReference>
<keyword evidence="2" id="KW-0378">Hydrolase</keyword>
<reference evidence="2" key="1">
    <citation type="journal article" date="2015" name="Fungal Genet. Biol.">
        <title>Comparison of mitochondrial genomes provides insights into intron dynamics and evolution in the caterpillar fungus Cordyceps militaris.</title>
        <authorList>
            <person name="Zhang Y."/>
            <person name="Zhang S."/>
            <person name="Zhang G."/>
            <person name="Liu X."/>
            <person name="Wang C."/>
            <person name="Xu J."/>
        </authorList>
    </citation>
    <scope>NUCLEOTIDE SEQUENCE</scope>
    <source>
        <strain evidence="2">V40-5</strain>
    </source>
</reference>
<dbReference type="InterPro" id="IPR027434">
    <property type="entry name" value="Homing_endonucl"/>
</dbReference>
<dbReference type="InterPro" id="IPR051289">
    <property type="entry name" value="LAGLIDADG_Endonuclease"/>
</dbReference>
<gene>
    <name evidence="2" type="primary">orf310</name>
</gene>
<sequence>MYGAHIIFNNKTKIFQRYYSNKNQGLEPYWITGFADGESSFSIRTTVDNSRKINIRVLPIFSIELHKKDVEVLEKIKEFFGTGSIIFRTRNDITTVIYSVQDYDSLVSKIIPHFINYPLITQKQRDFLFFKEIVELMSKKEHLTKEGILKILSLKNSMGKGLNTTIKKLYPNITKLSIPSITTNQSIKSVWWLIGFVDAEGCFYIKIAKSNQISLVFSLSQHNRDVKLFYIIKDYIKCGIIEQPNTREDVRLVVYNLNNLTKNIIPMFDNNLITQKRYEFNKFKNVSLMMLNKEHLTEEGRKIIIEEKNK</sequence>
<keyword evidence="2" id="KW-0540">Nuclease</keyword>
<accession>A0A1C9ULV9</accession>
<organism evidence="2">
    <name type="scientific">Cordyceps militaris</name>
    <name type="common">Caterpillar fungus</name>
    <name type="synonym">Clavaria militaris</name>
    <dbReference type="NCBI Taxonomy" id="73501"/>
    <lineage>
        <taxon>Eukaryota</taxon>
        <taxon>Fungi</taxon>
        <taxon>Dikarya</taxon>
        <taxon>Ascomycota</taxon>
        <taxon>Pezizomycotina</taxon>
        <taxon>Sordariomycetes</taxon>
        <taxon>Hypocreomycetidae</taxon>
        <taxon>Hypocreales</taxon>
        <taxon>Cordycipitaceae</taxon>
        <taxon>Cordyceps</taxon>
    </lineage>
</organism>
<keyword evidence="2" id="KW-0496">Mitochondrion</keyword>
<name>A0A1C9ULV9_CORMI</name>
<dbReference type="PANTHER" id="PTHR36181:SF4">
    <property type="entry name" value="LAGLIDADG ENDONUCLEASE"/>
    <property type="match status" value="1"/>
</dbReference>
<dbReference type="Pfam" id="PF00961">
    <property type="entry name" value="LAGLIDADG_1"/>
    <property type="match status" value="2"/>
</dbReference>
<dbReference type="SUPFAM" id="SSF55608">
    <property type="entry name" value="Homing endonucleases"/>
    <property type="match status" value="2"/>
</dbReference>
<dbReference type="EMBL" id="KP722501">
    <property type="protein sequence ID" value="AOR81963.1"/>
    <property type="molecule type" value="Genomic_DNA"/>
</dbReference>
<dbReference type="GO" id="GO:0004519">
    <property type="term" value="F:endonuclease activity"/>
    <property type="evidence" value="ECO:0007669"/>
    <property type="project" value="UniProtKB-KW"/>
</dbReference>
<feature type="domain" description="Homing endonuclease LAGLIDADG" evidence="1">
    <location>
        <begin position="31"/>
        <end position="134"/>
    </location>
</feature>
<dbReference type="PANTHER" id="PTHR36181">
    <property type="entry name" value="INTRON-ENCODED ENDONUCLEASE AI3-RELATED"/>
    <property type="match status" value="1"/>
</dbReference>
<keyword evidence="2" id="KW-0255">Endonuclease</keyword>
<dbReference type="AlphaFoldDB" id="A0A1C9ULV9"/>
<evidence type="ECO:0000259" key="1">
    <source>
        <dbReference type="Pfam" id="PF00961"/>
    </source>
</evidence>
<reference evidence="2" key="2">
    <citation type="submission" date="2016-09" db="EMBL/GenBank/DDBJ databases">
        <authorList>
            <person name="Capua I."/>
            <person name="De Benedictis P."/>
            <person name="Joannis T."/>
            <person name="Lombin L.H."/>
            <person name="Cattoli G."/>
        </authorList>
    </citation>
    <scope>NUCLEOTIDE SEQUENCE</scope>
    <source>
        <strain evidence="2">V40-5</strain>
    </source>
</reference>